<protein>
    <submittedName>
        <fullName evidence="1">Type VI secretion system baseplate subunit TssF</fullName>
    </submittedName>
</protein>
<evidence type="ECO:0000313" key="2">
    <source>
        <dbReference type="Proteomes" id="UP001500604"/>
    </source>
</evidence>
<dbReference type="EMBL" id="BAABFL010000124">
    <property type="protein sequence ID" value="GAA4649177.1"/>
    <property type="molecule type" value="Genomic_DNA"/>
</dbReference>
<accession>A0ABP8UZZ1</accession>
<reference evidence="2" key="1">
    <citation type="journal article" date="2019" name="Int. J. Syst. Evol. Microbiol.">
        <title>The Global Catalogue of Microorganisms (GCM) 10K type strain sequencing project: providing services to taxonomists for standard genome sequencing and annotation.</title>
        <authorList>
            <consortium name="The Broad Institute Genomics Platform"/>
            <consortium name="The Broad Institute Genome Sequencing Center for Infectious Disease"/>
            <person name="Wu L."/>
            <person name="Ma J."/>
        </authorList>
    </citation>
    <scope>NUCLEOTIDE SEQUENCE [LARGE SCALE GENOMIC DNA]</scope>
    <source>
        <strain evidence="2">JCM 17805</strain>
    </source>
</reference>
<dbReference type="Pfam" id="PF05947">
    <property type="entry name" value="T6SS_TssF"/>
    <property type="match status" value="1"/>
</dbReference>
<dbReference type="RefSeq" id="WP_345194944.1">
    <property type="nucleotide sequence ID" value="NZ_BAABFL010000124.1"/>
</dbReference>
<name>A0ABP8UZZ1_9GAMM</name>
<evidence type="ECO:0000313" key="1">
    <source>
        <dbReference type="EMBL" id="GAA4649177.1"/>
    </source>
</evidence>
<dbReference type="PANTHER" id="PTHR35370">
    <property type="entry name" value="CYTOPLASMIC PROTEIN-RELATED-RELATED"/>
    <property type="match status" value="1"/>
</dbReference>
<proteinExistence type="predicted"/>
<dbReference type="PANTHER" id="PTHR35370:SF1">
    <property type="entry name" value="TYPE VI SECRETION SYSTEM COMPONENT TSSF1"/>
    <property type="match status" value="1"/>
</dbReference>
<dbReference type="InterPro" id="IPR010272">
    <property type="entry name" value="T6SS_TssF"/>
</dbReference>
<sequence length="604" mass="68318">MPESLLSYFERELVFLRHTASDFARLHPKAARNLDISVESIEDPDLIRLTESVALLNARLQQRLDDRYPELVHQLLQLLFPHFLRPVPAWIMMVCEPDEDLGAPQKIPRHSTFEALTRNNERCLFRTCRDQTVYPFRIRHAEAQLAPFDCERPVGAEEARAAITLRIEANDPDINLNELGLDCLNVHLCGEGKFVLQLYDALIHDLKQITITLGGVVNRLPPSSLYGAGFEDECNLLPYNAKTFVGFRLLSELFLYQEKFNTLTLDCSSITGTGSVMEIVLFLDDLPANIVRLLSGDNFRLFCIPAVNLFPVMSEPINIDHKRRHYPVIMTSASADREPGTYDGNLVGKEGLEVFSIERMLDVTGGESRYVPPLFGENYRPTQSSMRWCLHQTQQDDGTLLTTVSVADMGSEPIRQESVWMAETLCSNGRRVNQLPPAVSMTSLDTLSLSGTVRLLQRPHVPVRNFDRKEAPWQLLAHLHFNFNALFEAENPAAALRSLLSLYNFGASRKNQFYIDAIIGLDARQVVEPFRLNRRSCLVTGTRIQVTLNIRPIDGGICLLTGFLDRFFAGFAGFNSFTQVVIQLEGMEEHYQVFPKRAGCKVMI</sequence>
<dbReference type="NCBIfam" id="TIGR03359">
    <property type="entry name" value="VI_chp_6"/>
    <property type="match status" value="1"/>
</dbReference>
<comment type="caution">
    <text evidence="1">The sequence shown here is derived from an EMBL/GenBank/DDBJ whole genome shotgun (WGS) entry which is preliminary data.</text>
</comment>
<dbReference type="Proteomes" id="UP001500604">
    <property type="component" value="Unassembled WGS sequence"/>
</dbReference>
<gene>
    <name evidence="1" type="primary">tssF</name>
    <name evidence="1" type="ORF">GCM10023116_14510</name>
</gene>
<keyword evidence="2" id="KW-1185">Reference proteome</keyword>
<organism evidence="1 2">
    <name type="scientific">Kistimonas scapharcae</name>
    <dbReference type="NCBI Taxonomy" id="1036133"/>
    <lineage>
        <taxon>Bacteria</taxon>
        <taxon>Pseudomonadati</taxon>
        <taxon>Pseudomonadota</taxon>
        <taxon>Gammaproteobacteria</taxon>
        <taxon>Oceanospirillales</taxon>
        <taxon>Endozoicomonadaceae</taxon>
        <taxon>Kistimonas</taxon>
    </lineage>
</organism>